<accession>A0ABV0TTX2</accession>
<dbReference type="Proteomes" id="UP001482620">
    <property type="component" value="Unassembled WGS sequence"/>
</dbReference>
<keyword evidence="2" id="KW-1185">Reference proteome</keyword>
<evidence type="ECO:0000313" key="2">
    <source>
        <dbReference type="Proteomes" id="UP001482620"/>
    </source>
</evidence>
<evidence type="ECO:0000313" key="1">
    <source>
        <dbReference type="EMBL" id="MEQ2235752.1"/>
    </source>
</evidence>
<gene>
    <name evidence="1" type="ORF">ILYODFUR_005392</name>
</gene>
<dbReference type="EMBL" id="JAHRIQ010046653">
    <property type="protein sequence ID" value="MEQ2235752.1"/>
    <property type="molecule type" value="Genomic_DNA"/>
</dbReference>
<organism evidence="1 2">
    <name type="scientific">Ilyodon furcidens</name>
    <name type="common">goldbreast splitfin</name>
    <dbReference type="NCBI Taxonomy" id="33524"/>
    <lineage>
        <taxon>Eukaryota</taxon>
        <taxon>Metazoa</taxon>
        <taxon>Chordata</taxon>
        <taxon>Craniata</taxon>
        <taxon>Vertebrata</taxon>
        <taxon>Euteleostomi</taxon>
        <taxon>Actinopterygii</taxon>
        <taxon>Neopterygii</taxon>
        <taxon>Teleostei</taxon>
        <taxon>Neoteleostei</taxon>
        <taxon>Acanthomorphata</taxon>
        <taxon>Ovalentaria</taxon>
        <taxon>Atherinomorphae</taxon>
        <taxon>Cyprinodontiformes</taxon>
        <taxon>Goodeidae</taxon>
        <taxon>Ilyodon</taxon>
    </lineage>
</organism>
<proteinExistence type="predicted"/>
<name>A0ABV0TTX2_9TELE</name>
<reference evidence="1 2" key="1">
    <citation type="submission" date="2021-06" db="EMBL/GenBank/DDBJ databases">
        <authorList>
            <person name="Palmer J.M."/>
        </authorList>
    </citation>
    <scope>NUCLEOTIDE SEQUENCE [LARGE SCALE GENOMIC DNA]</scope>
    <source>
        <strain evidence="2">if_2019</strain>
        <tissue evidence="1">Muscle</tissue>
    </source>
</reference>
<sequence length="131" mass="14863">MASLHEDFLFYAYCLEKNKSTLPKCALIIKHGPTSRKDALSRSFVSSHEAVLWIGQNCKLNLPVIKHVPICNAYSSSLSVGFNPTAGQSHGEEVRARGKAEIKRSHLIKTKSYSSVQLLPFQYRQWKNYYC</sequence>
<comment type="caution">
    <text evidence="1">The sequence shown here is derived from an EMBL/GenBank/DDBJ whole genome shotgun (WGS) entry which is preliminary data.</text>
</comment>
<protein>
    <submittedName>
        <fullName evidence="1">Uncharacterized protein</fullName>
    </submittedName>
</protein>